<sequence>MNLFLLLIIVYPLVTILLTAVLWALTRKVSVPLIVTFVVFVLLMFFEYNTTFLIWVLVYTVISLVTSLLLKKRKR</sequence>
<reference evidence="2 3" key="1">
    <citation type="submission" date="2019-03" db="EMBL/GenBank/DDBJ databases">
        <title>Genomic Encyclopedia of Type Strains, Phase IV (KMG-IV): sequencing the most valuable type-strain genomes for metagenomic binning, comparative biology and taxonomic classification.</title>
        <authorList>
            <person name="Goeker M."/>
        </authorList>
    </citation>
    <scope>NUCLEOTIDE SEQUENCE [LARGE SCALE GENOMIC DNA]</scope>
    <source>
        <strain evidence="2 3">DSM 28697</strain>
    </source>
</reference>
<dbReference type="RefSeq" id="WP_166639412.1">
    <property type="nucleotide sequence ID" value="NZ_SNYJ01000024.1"/>
</dbReference>
<feature type="transmembrane region" description="Helical" evidence="1">
    <location>
        <begin position="6"/>
        <end position="24"/>
    </location>
</feature>
<keyword evidence="1" id="KW-0812">Transmembrane</keyword>
<comment type="caution">
    <text evidence="2">The sequence shown here is derived from an EMBL/GenBank/DDBJ whole genome shotgun (WGS) entry which is preliminary data.</text>
</comment>
<evidence type="ECO:0000313" key="2">
    <source>
        <dbReference type="EMBL" id="TDQ34603.1"/>
    </source>
</evidence>
<protein>
    <submittedName>
        <fullName evidence="2">Uncharacterized protein DUF2651</fullName>
    </submittedName>
</protein>
<dbReference type="AlphaFoldDB" id="A0A4R6TXR6"/>
<dbReference type="Pfam" id="PF10852">
    <property type="entry name" value="DUF2651"/>
    <property type="match status" value="1"/>
</dbReference>
<organism evidence="2 3">
    <name type="scientific">Aureibacillus halotolerans</name>
    <dbReference type="NCBI Taxonomy" id="1508390"/>
    <lineage>
        <taxon>Bacteria</taxon>
        <taxon>Bacillati</taxon>
        <taxon>Bacillota</taxon>
        <taxon>Bacilli</taxon>
        <taxon>Bacillales</taxon>
        <taxon>Bacillaceae</taxon>
        <taxon>Aureibacillus</taxon>
    </lineage>
</organism>
<keyword evidence="3" id="KW-1185">Reference proteome</keyword>
<dbReference type="EMBL" id="SNYJ01000024">
    <property type="protein sequence ID" value="TDQ34603.1"/>
    <property type="molecule type" value="Genomic_DNA"/>
</dbReference>
<keyword evidence="1" id="KW-1133">Transmembrane helix</keyword>
<name>A0A4R6TXR6_9BACI</name>
<evidence type="ECO:0000313" key="3">
    <source>
        <dbReference type="Proteomes" id="UP000295632"/>
    </source>
</evidence>
<keyword evidence="1" id="KW-0472">Membrane</keyword>
<accession>A0A4R6TXR6</accession>
<feature type="transmembrane region" description="Helical" evidence="1">
    <location>
        <begin position="52"/>
        <end position="70"/>
    </location>
</feature>
<dbReference type="InterPro" id="IPR020258">
    <property type="entry name" value="Uncharacterised_YbeF"/>
</dbReference>
<dbReference type="Proteomes" id="UP000295632">
    <property type="component" value="Unassembled WGS sequence"/>
</dbReference>
<gene>
    <name evidence="2" type="ORF">EV213_12421</name>
</gene>
<evidence type="ECO:0000256" key="1">
    <source>
        <dbReference type="SAM" id="Phobius"/>
    </source>
</evidence>
<feature type="transmembrane region" description="Helical" evidence="1">
    <location>
        <begin position="29"/>
        <end position="46"/>
    </location>
</feature>
<proteinExistence type="predicted"/>